<dbReference type="EMBL" id="CP003697">
    <property type="protein sequence ID" value="AGF71991.1"/>
    <property type="molecule type" value="Genomic_DNA"/>
</dbReference>
<evidence type="ECO:0000313" key="2">
    <source>
        <dbReference type="EMBL" id="AGF71991.1"/>
    </source>
</evidence>
<accession>M1P5U0</accession>
<dbReference type="STRING" id="1121362.A605_04925"/>
<name>M1P5U0_9CORY</name>
<keyword evidence="1" id="KW-0472">Membrane</keyword>
<keyword evidence="1" id="KW-1133">Transmembrane helix</keyword>
<protein>
    <submittedName>
        <fullName evidence="2">Uncharacterized protein</fullName>
    </submittedName>
</protein>
<organism evidence="2 3">
    <name type="scientific">Corynebacterium halotolerans YIM 70093 = DSM 44683</name>
    <dbReference type="NCBI Taxonomy" id="1121362"/>
    <lineage>
        <taxon>Bacteria</taxon>
        <taxon>Bacillati</taxon>
        <taxon>Actinomycetota</taxon>
        <taxon>Actinomycetes</taxon>
        <taxon>Mycobacteriales</taxon>
        <taxon>Corynebacteriaceae</taxon>
        <taxon>Corynebacterium</taxon>
    </lineage>
</organism>
<feature type="transmembrane region" description="Helical" evidence="1">
    <location>
        <begin position="40"/>
        <end position="62"/>
    </location>
</feature>
<dbReference type="HOGENOM" id="CLU_170931_0_0_11"/>
<keyword evidence="3" id="KW-1185">Reference proteome</keyword>
<evidence type="ECO:0000256" key="1">
    <source>
        <dbReference type="SAM" id="Phobius"/>
    </source>
</evidence>
<dbReference type="PATRIC" id="fig|1121362.3.peg.989"/>
<dbReference type="eggNOG" id="ENOG5031WMX">
    <property type="taxonomic scope" value="Bacteria"/>
</dbReference>
<proteinExistence type="predicted"/>
<reference evidence="2 3" key="1">
    <citation type="journal article" date="2012" name="Stand. Genomic Sci.">
        <title>Genome sequence of the halotolerant bacterium Corynebacterium halotolerans type strain YIM 70093(T) (= DSM 44683(T)).</title>
        <authorList>
            <person name="Ruckert C."/>
            <person name="Albersmeier A."/>
            <person name="Al-Dilaimi A."/>
            <person name="Niehaus K."/>
            <person name="Szczepanowski R."/>
            <person name="Kalinowski J."/>
        </authorList>
    </citation>
    <scope>NUCLEOTIDE SEQUENCE [LARGE SCALE GENOMIC DNA]</scope>
    <source>
        <strain evidence="2">YIM 70093</strain>
    </source>
</reference>
<sequence length="106" mass="11736">MSAPVIAHLNLAAQSAFDTASVLAQQQQGGPLGPEFGKASPIGILILAALGVAILMAGWAFHRRYSRFNRRRRFAEEHGLDVFDEEAVDRAMEQAGLLDRRKKTWF</sequence>
<dbReference type="Proteomes" id="UP000011723">
    <property type="component" value="Chromosome"/>
</dbReference>
<dbReference type="AlphaFoldDB" id="M1P5U0"/>
<evidence type="ECO:0000313" key="3">
    <source>
        <dbReference type="Proteomes" id="UP000011723"/>
    </source>
</evidence>
<dbReference type="RefSeq" id="WP_015400410.1">
    <property type="nucleotide sequence ID" value="NC_020302.1"/>
</dbReference>
<gene>
    <name evidence="2" type="ORF">A605_04925</name>
</gene>
<dbReference type="KEGG" id="chn:A605_04925"/>
<keyword evidence="1" id="KW-0812">Transmembrane</keyword>